<feature type="compositionally biased region" description="Basic and acidic residues" evidence="1">
    <location>
        <begin position="106"/>
        <end position="126"/>
    </location>
</feature>
<feature type="compositionally biased region" description="Low complexity" evidence="1">
    <location>
        <begin position="75"/>
        <end position="91"/>
    </location>
</feature>
<evidence type="ECO:0000256" key="1">
    <source>
        <dbReference type="SAM" id="MobiDB-lite"/>
    </source>
</evidence>
<evidence type="ECO:0000313" key="3">
    <source>
        <dbReference type="Proteomes" id="UP000007517"/>
    </source>
</evidence>
<dbReference type="STRING" id="1146883.BLASA_3320"/>
<feature type="compositionally biased region" description="Basic and acidic residues" evidence="1">
    <location>
        <begin position="193"/>
        <end position="202"/>
    </location>
</feature>
<dbReference type="EMBL" id="FO117623">
    <property type="protein sequence ID" value="CCG04188.1"/>
    <property type="molecule type" value="Genomic_DNA"/>
</dbReference>
<organism evidence="2 3">
    <name type="scientific">Blastococcus saxobsidens (strain DD2)</name>
    <dbReference type="NCBI Taxonomy" id="1146883"/>
    <lineage>
        <taxon>Bacteria</taxon>
        <taxon>Bacillati</taxon>
        <taxon>Actinomycetota</taxon>
        <taxon>Actinomycetes</taxon>
        <taxon>Geodermatophilales</taxon>
        <taxon>Geodermatophilaceae</taxon>
        <taxon>Blastococcus</taxon>
    </lineage>
</organism>
<dbReference type="KEGG" id="bsd:BLASA_3320"/>
<keyword evidence="3" id="KW-1185">Reference proteome</keyword>
<dbReference type="HOGENOM" id="CLU_1352442_0_0_11"/>
<gene>
    <name evidence="2" type="ordered locus">BLASA_3320</name>
</gene>
<evidence type="ECO:0000313" key="2">
    <source>
        <dbReference type="EMBL" id="CCG04188.1"/>
    </source>
</evidence>
<accession>H6RRA8</accession>
<dbReference type="AlphaFoldDB" id="H6RRA8"/>
<feature type="region of interest" description="Disordered" evidence="1">
    <location>
        <begin position="171"/>
        <end position="202"/>
    </location>
</feature>
<dbReference type="Proteomes" id="UP000007517">
    <property type="component" value="Chromosome"/>
</dbReference>
<name>H6RRA8_BLASD</name>
<feature type="region of interest" description="Disordered" evidence="1">
    <location>
        <begin position="68"/>
        <end position="137"/>
    </location>
</feature>
<reference evidence="3" key="2">
    <citation type="submission" date="2012-02" db="EMBL/GenBank/DDBJ databases">
        <title>Complete genome sequence of Blastococcus saxobsidens strain DD2.</title>
        <authorList>
            <person name="Genoscope."/>
        </authorList>
    </citation>
    <scope>NUCLEOTIDE SEQUENCE [LARGE SCALE GENOMIC DNA]</scope>
    <source>
        <strain evidence="3">DD2</strain>
    </source>
</reference>
<proteinExistence type="predicted"/>
<dbReference type="eggNOG" id="COG0262">
    <property type="taxonomic scope" value="Bacteria"/>
</dbReference>
<sequence length="202" mass="21601">MHVAVSPVEFGPGVRLWTSPDELLDRFHLDVVPGPRGVTHHLFWRKRHTEQLVGRGVLGDLEVRRWRASSGGGSRRSATPRADCAAAAPAPAATPPAPAGHSTLGGDREHPDRRPGCRRPGGERAVRGVGGADGTRPWSAGTMCAEWELRRLELPLSAHPRPDLRDVGLQVIRPSGDPARSMAAGRGPGRVRTGSDRCLKAG</sequence>
<reference evidence="2 3" key="1">
    <citation type="journal article" date="2012" name="J. Bacteriol.">
        <title>Genome Sequence of Blastococcus saxobsidens DD2, a Stone-Inhabiting Bacterium.</title>
        <authorList>
            <person name="Chouaia B."/>
            <person name="Crotti E."/>
            <person name="Brusetti L."/>
            <person name="Daffonchio D."/>
            <person name="Essoussi I."/>
            <person name="Nouioui I."/>
            <person name="Sbissi I."/>
            <person name="Ghodhbane-Gtari F."/>
            <person name="Gtari M."/>
            <person name="Vacherie B."/>
            <person name="Barbe V."/>
            <person name="Medigue C."/>
            <person name="Gury J."/>
            <person name="Pujic P."/>
            <person name="Normand P."/>
        </authorList>
    </citation>
    <scope>NUCLEOTIDE SEQUENCE [LARGE SCALE GENOMIC DNA]</scope>
    <source>
        <strain evidence="2 3">DD2</strain>
    </source>
</reference>
<protein>
    <submittedName>
        <fullName evidence="2">Uncharacterized protein</fullName>
    </submittedName>
</protein>